<feature type="region of interest" description="Disordered" evidence="1">
    <location>
        <begin position="38"/>
        <end position="123"/>
    </location>
</feature>
<keyword evidence="4" id="KW-1185">Reference proteome</keyword>
<feature type="region of interest" description="Disordered" evidence="1">
    <location>
        <begin position="251"/>
        <end position="317"/>
    </location>
</feature>
<proteinExistence type="predicted"/>
<evidence type="ECO:0000313" key="4">
    <source>
        <dbReference type="Proteomes" id="UP000077701"/>
    </source>
</evidence>
<name>A0A171DCW5_9ACTN</name>
<dbReference type="EMBL" id="BDCX01000008">
    <property type="protein sequence ID" value="GAT68008.1"/>
    <property type="molecule type" value="Genomic_DNA"/>
</dbReference>
<keyword evidence="2" id="KW-0732">Signal</keyword>
<evidence type="ECO:0000256" key="1">
    <source>
        <dbReference type="SAM" id="MobiDB-lite"/>
    </source>
</evidence>
<feature type="signal peptide" evidence="2">
    <location>
        <begin position="1"/>
        <end position="26"/>
    </location>
</feature>
<feature type="compositionally biased region" description="Low complexity" evidence="1">
    <location>
        <begin position="251"/>
        <end position="273"/>
    </location>
</feature>
<dbReference type="Proteomes" id="UP000077701">
    <property type="component" value="Unassembled WGS sequence"/>
</dbReference>
<accession>A0A171DCW5</accession>
<evidence type="ECO:0000313" key="3">
    <source>
        <dbReference type="EMBL" id="GAT68008.1"/>
    </source>
</evidence>
<reference evidence="4" key="2">
    <citation type="submission" date="2016-04" db="EMBL/GenBank/DDBJ databases">
        <title>Planomonospora sphaerica JCM9374 whole genome shotgun sequence.</title>
        <authorList>
            <person name="Suzuki T."/>
            <person name="Dohra H."/>
            <person name="Kodani S."/>
        </authorList>
    </citation>
    <scope>NUCLEOTIDE SEQUENCE [LARGE SCALE GENOMIC DNA]</scope>
    <source>
        <strain evidence="4">JCM 9374</strain>
    </source>
</reference>
<organism evidence="3 4">
    <name type="scientific">Planomonospora sphaerica</name>
    <dbReference type="NCBI Taxonomy" id="161355"/>
    <lineage>
        <taxon>Bacteria</taxon>
        <taxon>Bacillati</taxon>
        <taxon>Actinomycetota</taxon>
        <taxon>Actinomycetes</taxon>
        <taxon>Streptosporangiales</taxon>
        <taxon>Streptosporangiaceae</taxon>
        <taxon>Planomonospora</taxon>
    </lineage>
</organism>
<dbReference type="PROSITE" id="PS51257">
    <property type="entry name" value="PROKAR_LIPOPROTEIN"/>
    <property type="match status" value="1"/>
</dbReference>
<dbReference type="RefSeq" id="WP_153054313.1">
    <property type="nucleotide sequence ID" value="NZ_BDCX01000008.1"/>
</dbReference>
<comment type="caution">
    <text evidence="3">The sequence shown here is derived from an EMBL/GenBank/DDBJ whole genome shotgun (WGS) entry which is preliminary data.</text>
</comment>
<reference evidence="3 4" key="1">
    <citation type="journal article" date="2016" name="Genome Announc.">
        <title>Draft Genome Sequence of Planomonospora sphaerica JCM9374, a Rare Actinomycete.</title>
        <authorList>
            <person name="Dohra H."/>
            <person name="Suzuki T."/>
            <person name="Inoue Y."/>
            <person name="Kodani S."/>
        </authorList>
    </citation>
    <scope>NUCLEOTIDE SEQUENCE [LARGE SCALE GENOMIC DNA]</scope>
    <source>
        <strain evidence="3 4">JCM 9374</strain>
    </source>
</reference>
<feature type="chain" id="PRO_5038794553" evidence="2">
    <location>
        <begin position="27"/>
        <end position="317"/>
    </location>
</feature>
<sequence length="317" mass="31191">MSNASRNARAVLAAVLTAACAGWTAAAPAPASAVPCEERRTAGSQGDACARGNGPARRTWTPADPARPRDSADPARPRDAAGRTAPPRDPERPHRPAARASGAPGRTAASGGTAPPYRPAARVPGPPVSLPALELLARNAGLPGLSRASAILSVADAGGVAAGVGFPGLPFGMPGYAGLVWVEFLSPTPDLPGLPSAPSAVAGPPPAVPSVPSFANAAGVLSGGTALALPAPMPLPRRAGGKIVTGRPPAAAAREAEVVPTGPRTGGAPPRAGDGAGGGRGGGEARRLPILDGFLPDLPLSRSGRRSEHQGAVPGIR</sequence>
<protein>
    <submittedName>
        <fullName evidence="3">Uncharacterized protein</fullName>
    </submittedName>
</protein>
<gene>
    <name evidence="3" type="ORF">PS9374_03669</name>
</gene>
<feature type="compositionally biased region" description="Basic and acidic residues" evidence="1">
    <location>
        <begin position="66"/>
        <end position="94"/>
    </location>
</feature>
<feature type="compositionally biased region" description="Low complexity" evidence="1">
    <location>
        <begin position="98"/>
        <end position="115"/>
    </location>
</feature>
<dbReference type="OrthoDB" id="10002332at2"/>
<dbReference type="AlphaFoldDB" id="A0A171DCW5"/>
<evidence type="ECO:0000256" key="2">
    <source>
        <dbReference type="SAM" id="SignalP"/>
    </source>
</evidence>